<sequence>MPKLLSALTTEAGGSLPSSAGDAAAVMLKPRLYANPTVQRLGSRWNRRGSGSGGYSSGSLVKAVPIDVVGLDILGVTIHVQGSLVGTVYFEAGIYDSDANGLPRNLLTKDDFQITSGGGKNFEFTTPVLASSGHNGRLWMGYAMNFASGAGVQLSHSVPTGLAALEVGTFDAGESLSLDLAGASLTSANSITGTLGSLGRTWPASFGTYGISPHEQFPNYAVRVRKPA</sequence>
<evidence type="ECO:0008006" key="3">
    <source>
        <dbReference type="Google" id="ProtNLM"/>
    </source>
</evidence>
<evidence type="ECO:0000313" key="2">
    <source>
        <dbReference type="Proteomes" id="UP001272940"/>
    </source>
</evidence>
<keyword evidence="2" id="KW-1185">Reference proteome</keyword>
<protein>
    <recommendedName>
        <fullName evidence="3">Minor tail protein</fullName>
    </recommendedName>
</protein>
<organism evidence="1 2">
    <name type="scientific">Brevundimonas vesicularis</name>
    <name type="common">Pseudomonas vesicularis</name>
    <dbReference type="NCBI Taxonomy" id="41276"/>
    <lineage>
        <taxon>Bacteria</taxon>
        <taxon>Pseudomonadati</taxon>
        <taxon>Pseudomonadota</taxon>
        <taxon>Alphaproteobacteria</taxon>
        <taxon>Caulobacterales</taxon>
        <taxon>Caulobacteraceae</taxon>
        <taxon>Brevundimonas</taxon>
    </lineage>
</organism>
<dbReference type="EMBL" id="JAMYEC010000003">
    <property type="protein sequence ID" value="MDX2334627.1"/>
    <property type="molecule type" value="Genomic_DNA"/>
</dbReference>
<name>A0ABU4KPB9_BREVE</name>
<comment type="caution">
    <text evidence="1">The sequence shown here is derived from an EMBL/GenBank/DDBJ whole genome shotgun (WGS) entry which is preliminary data.</text>
</comment>
<proteinExistence type="predicted"/>
<dbReference type="Proteomes" id="UP001272940">
    <property type="component" value="Unassembled WGS sequence"/>
</dbReference>
<reference evidence="1 2" key="1">
    <citation type="journal article" date="2023" name="FEMS Microbes">
        <title>Whole genomes of deep-sea sponge-associated bacteria exhibit high novel natural product potential.</title>
        <authorList>
            <person name="Hesketh-Best P.J."/>
            <person name="January G.G."/>
            <person name="Koch M.J."/>
            <person name="Warburton P.J."/>
            <person name="Howell K.L."/>
            <person name="Upton M."/>
        </authorList>
    </citation>
    <scope>NUCLEOTIDE SEQUENCE [LARGE SCALE GENOMIC DNA]</scope>
    <source>
        <strain evidence="1 2">PC206-O</strain>
    </source>
</reference>
<gene>
    <name evidence="1" type="ORF">NJD11_06700</name>
</gene>
<accession>A0ABU4KPB9</accession>
<evidence type="ECO:0000313" key="1">
    <source>
        <dbReference type="EMBL" id="MDX2334627.1"/>
    </source>
</evidence>
<dbReference type="RefSeq" id="WP_319078620.1">
    <property type="nucleotide sequence ID" value="NZ_JAMYEC010000003.1"/>
</dbReference>